<evidence type="ECO:0000313" key="3">
    <source>
        <dbReference type="Proteomes" id="UP001057134"/>
    </source>
</evidence>
<keyword evidence="2" id="KW-0808">Transferase</keyword>
<name>A0ABY4RHS5_9BACL</name>
<dbReference type="InterPro" id="IPR009920">
    <property type="entry name" value="HEPPP_synth_su1"/>
</dbReference>
<gene>
    <name evidence="2" type="primary">hepS</name>
    <name evidence="2" type="ORF">SK3146_01083</name>
</gene>
<proteinExistence type="predicted"/>
<dbReference type="Proteomes" id="UP001057134">
    <property type="component" value="Chromosome"/>
</dbReference>
<dbReference type="RefSeq" id="WP_249864120.1">
    <property type="nucleotide sequence ID" value="NZ_CP027059.1"/>
</dbReference>
<dbReference type="EC" id="2.5.1.30" evidence="2"/>
<dbReference type="Gene3D" id="1.20.120.1450">
    <property type="match status" value="1"/>
</dbReference>
<dbReference type="GO" id="GO:0000010">
    <property type="term" value="F:heptaprenyl diphosphate synthase activity"/>
    <property type="evidence" value="ECO:0007669"/>
    <property type="project" value="UniProtKB-EC"/>
</dbReference>
<reference evidence="2" key="2">
    <citation type="journal article" date="2021" name="J Anim Sci Technol">
        <title>Complete genome sequence of Paenibacillus konkukensis sp. nov. SK3146 as a potential probiotic strain.</title>
        <authorList>
            <person name="Jung H.I."/>
            <person name="Park S."/>
            <person name="Niu K.M."/>
            <person name="Lee S.W."/>
            <person name="Kothari D."/>
            <person name="Yi K.J."/>
            <person name="Kim S.K."/>
        </authorList>
    </citation>
    <scope>NUCLEOTIDE SEQUENCE</scope>
    <source>
        <strain evidence="2">SK3146</strain>
    </source>
</reference>
<dbReference type="EMBL" id="CP027059">
    <property type="protein sequence ID" value="UQZ81927.1"/>
    <property type="molecule type" value="Genomic_DNA"/>
</dbReference>
<feature type="coiled-coil region" evidence="1">
    <location>
        <begin position="241"/>
        <end position="268"/>
    </location>
</feature>
<dbReference type="Pfam" id="PF07307">
    <property type="entry name" value="HEPPP_synt_1"/>
    <property type="match status" value="1"/>
</dbReference>
<accession>A0ABY4RHS5</accession>
<reference evidence="2" key="1">
    <citation type="submission" date="2018-02" db="EMBL/GenBank/DDBJ databases">
        <authorList>
            <person name="Kim S.-K."/>
            <person name="Jung H.-I."/>
            <person name="Lee S.-W."/>
        </authorList>
    </citation>
    <scope>NUCLEOTIDE SEQUENCE</scope>
    <source>
        <strain evidence="2">SK3146</strain>
    </source>
</reference>
<keyword evidence="1" id="KW-0175">Coiled coil</keyword>
<protein>
    <submittedName>
        <fullName evidence="2">Heptaprenyl diphosphate synthase component 1</fullName>
        <ecNumber evidence="2">2.5.1.30</ecNumber>
    </submittedName>
</protein>
<sequence>MNSYRIPEMARKYMDYDMIRQHTDLPVFPEFRTHLLYAFLSRHSSLSGYSELFSLVTSLVQIGMDTHDLVSITNNAKETKAARSRQLKVLAGDYFSSRFYYLLSHAGQIELIGILSNAICEVNRKKMNLYQKMRQLNLTADDYIKLSVEIRAQLYLAFACLMEESLRHAWPEVLGLFTRCEVLLLEIGRSESAQQYRDSWGYWHILHQASKEEGKHVQAEDPDYAKLRSIWLKYKITPQLYQMLDSCMKQLQDKLQTLESKELAKELQLIGEPFARYLSTPKALEEI</sequence>
<evidence type="ECO:0000313" key="2">
    <source>
        <dbReference type="EMBL" id="UQZ81927.1"/>
    </source>
</evidence>
<organism evidence="2 3">
    <name type="scientific">Paenibacillus konkukensis</name>
    <dbReference type="NCBI Taxonomy" id="2020716"/>
    <lineage>
        <taxon>Bacteria</taxon>
        <taxon>Bacillati</taxon>
        <taxon>Bacillota</taxon>
        <taxon>Bacilli</taxon>
        <taxon>Bacillales</taxon>
        <taxon>Paenibacillaceae</taxon>
        <taxon>Paenibacillus</taxon>
    </lineage>
</organism>
<evidence type="ECO:0000256" key="1">
    <source>
        <dbReference type="SAM" id="Coils"/>
    </source>
</evidence>
<keyword evidence="3" id="KW-1185">Reference proteome</keyword>